<feature type="region of interest" description="Disordered" evidence="1">
    <location>
        <begin position="192"/>
        <end position="220"/>
    </location>
</feature>
<protein>
    <submittedName>
        <fullName evidence="2">Uncharacterized protein</fullName>
    </submittedName>
</protein>
<sequence>MLCVSDVWAETQVSRHHSLSSPHVNIQVKPPAALADSPALEWKPWCAGACVRLCASLPVEINVRGRMSALRISGNVSRGGEQSSHSFLALLHRAFHILITHEPPGRPYLAMRYRTGLAVCGKAVSQPPVKNGMQGLSLFDIIQFLLHAPEGTRVLNEVSREGLGPASPDLLIWTVKWAAHLPWRASRRPCLVKGTSRPGSPEPLPPPLSRPPLGLFAGHERSRLSDTCRFARLSSIARPRENASVTGRAASQP</sequence>
<proteinExistence type="predicted"/>
<comment type="caution">
    <text evidence="2">The sequence shown here is derived from an EMBL/GenBank/DDBJ whole genome shotgun (WGS) entry which is preliminary data.</text>
</comment>
<feature type="compositionally biased region" description="Pro residues" evidence="1">
    <location>
        <begin position="200"/>
        <end position="210"/>
    </location>
</feature>
<organism evidence="2 3">
    <name type="scientific">Synaphobranchus kaupii</name>
    <name type="common">Kaup's arrowtooth eel</name>
    <dbReference type="NCBI Taxonomy" id="118154"/>
    <lineage>
        <taxon>Eukaryota</taxon>
        <taxon>Metazoa</taxon>
        <taxon>Chordata</taxon>
        <taxon>Craniata</taxon>
        <taxon>Vertebrata</taxon>
        <taxon>Euteleostomi</taxon>
        <taxon>Actinopterygii</taxon>
        <taxon>Neopterygii</taxon>
        <taxon>Teleostei</taxon>
        <taxon>Anguilliformes</taxon>
        <taxon>Synaphobranchidae</taxon>
        <taxon>Synaphobranchus</taxon>
    </lineage>
</organism>
<reference evidence="2" key="1">
    <citation type="journal article" date="2023" name="Science">
        <title>Genome structures resolve the early diversification of teleost fishes.</title>
        <authorList>
            <person name="Parey E."/>
            <person name="Louis A."/>
            <person name="Montfort J."/>
            <person name="Bouchez O."/>
            <person name="Roques C."/>
            <person name="Iampietro C."/>
            <person name="Lluch J."/>
            <person name="Castinel A."/>
            <person name="Donnadieu C."/>
            <person name="Desvignes T."/>
            <person name="Floi Bucao C."/>
            <person name="Jouanno E."/>
            <person name="Wen M."/>
            <person name="Mejri S."/>
            <person name="Dirks R."/>
            <person name="Jansen H."/>
            <person name="Henkel C."/>
            <person name="Chen W.J."/>
            <person name="Zahm M."/>
            <person name="Cabau C."/>
            <person name="Klopp C."/>
            <person name="Thompson A.W."/>
            <person name="Robinson-Rechavi M."/>
            <person name="Braasch I."/>
            <person name="Lecointre G."/>
            <person name="Bobe J."/>
            <person name="Postlethwait J.H."/>
            <person name="Berthelot C."/>
            <person name="Roest Crollius H."/>
            <person name="Guiguen Y."/>
        </authorList>
    </citation>
    <scope>NUCLEOTIDE SEQUENCE</scope>
    <source>
        <strain evidence="2">WJC10195</strain>
    </source>
</reference>
<keyword evidence="3" id="KW-1185">Reference proteome</keyword>
<dbReference type="Proteomes" id="UP001152622">
    <property type="component" value="Chromosome 5"/>
</dbReference>
<evidence type="ECO:0000313" key="3">
    <source>
        <dbReference type="Proteomes" id="UP001152622"/>
    </source>
</evidence>
<gene>
    <name evidence="2" type="ORF">SKAU_G00159270</name>
</gene>
<evidence type="ECO:0000313" key="2">
    <source>
        <dbReference type="EMBL" id="KAJ8359402.1"/>
    </source>
</evidence>
<evidence type="ECO:0000256" key="1">
    <source>
        <dbReference type="SAM" id="MobiDB-lite"/>
    </source>
</evidence>
<accession>A0A9Q1IZQ2</accession>
<dbReference type="EMBL" id="JAINUF010000005">
    <property type="protein sequence ID" value="KAJ8359402.1"/>
    <property type="molecule type" value="Genomic_DNA"/>
</dbReference>
<dbReference type="AlphaFoldDB" id="A0A9Q1IZQ2"/>
<name>A0A9Q1IZQ2_SYNKA</name>